<dbReference type="PANTHER" id="PTHR30061:SF50">
    <property type="entry name" value="MALTOSE_MALTODEXTRIN-BINDING PERIPLASMIC PROTEIN"/>
    <property type="match status" value="1"/>
</dbReference>
<dbReference type="RefSeq" id="WP_054719531.1">
    <property type="nucleotide sequence ID" value="NZ_AZEU01000305.1"/>
</dbReference>
<dbReference type="GO" id="GO:1901982">
    <property type="term" value="F:maltose binding"/>
    <property type="evidence" value="ECO:0007669"/>
    <property type="project" value="TreeGrafter"/>
</dbReference>
<organism evidence="5 6">
    <name type="scientific">Lacticaseibacillus manihotivorans DSM 13343 = JCM 12514</name>
    <dbReference type="NCBI Taxonomy" id="1423769"/>
    <lineage>
        <taxon>Bacteria</taxon>
        <taxon>Bacillati</taxon>
        <taxon>Bacillota</taxon>
        <taxon>Bacilli</taxon>
        <taxon>Lactobacillales</taxon>
        <taxon>Lactobacillaceae</taxon>
        <taxon>Lacticaseibacillus</taxon>
    </lineage>
</organism>
<proteinExistence type="inferred from homology"/>
<dbReference type="GO" id="GO:0055052">
    <property type="term" value="C:ATP-binding cassette (ABC) transporter complex, substrate-binding subunit-containing"/>
    <property type="evidence" value="ECO:0007669"/>
    <property type="project" value="TreeGrafter"/>
</dbReference>
<dbReference type="PANTHER" id="PTHR30061">
    <property type="entry name" value="MALTOSE-BINDING PERIPLASMIC PROTEIN"/>
    <property type="match status" value="1"/>
</dbReference>
<dbReference type="InterPro" id="IPR006059">
    <property type="entry name" value="SBP"/>
</dbReference>
<protein>
    <submittedName>
        <fullName evidence="5">ABC-type sugar transport system, periplasmic component</fullName>
    </submittedName>
</protein>
<evidence type="ECO:0000313" key="5">
    <source>
        <dbReference type="EMBL" id="KRL38964.1"/>
    </source>
</evidence>
<feature type="signal peptide" evidence="4">
    <location>
        <begin position="1"/>
        <end position="28"/>
    </location>
</feature>
<keyword evidence="3 4" id="KW-0732">Signal</keyword>
<reference evidence="5 6" key="1">
    <citation type="journal article" date="2015" name="Genome Announc.">
        <title>Expanding the biotechnology potential of lactobacilli through comparative genomics of 213 strains and associated genera.</title>
        <authorList>
            <person name="Sun Z."/>
            <person name="Harris H.M."/>
            <person name="McCann A."/>
            <person name="Guo C."/>
            <person name="Argimon S."/>
            <person name="Zhang W."/>
            <person name="Yang X."/>
            <person name="Jeffery I.B."/>
            <person name="Cooney J.C."/>
            <person name="Kagawa T.F."/>
            <person name="Liu W."/>
            <person name="Song Y."/>
            <person name="Salvetti E."/>
            <person name="Wrobel A."/>
            <person name="Rasinkangas P."/>
            <person name="Parkhill J."/>
            <person name="Rea M.C."/>
            <person name="O'Sullivan O."/>
            <person name="Ritari J."/>
            <person name="Douillard F.P."/>
            <person name="Paul Ross R."/>
            <person name="Yang R."/>
            <person name="Briner A.E."/>
            <person name="Felis G.E."/>
            <person name="de Vos W.M."/>
            <person name="Barrangou R."/>
            <person name="Klaenhammer T.R."/>
            <person name="Caufield P.W."/>
            <person name="Cui Y."/>
            <person name="Zhang H."/>
            <person name="O'Toole P.W."/>
        </authorList>
    </citation>
    <scope>NUCLEOTIDE SEQUENCE [LARGE SCALE GENOMIC DNA]</scope>
    <source>
        <strain evidence="5 6">DSM 13343</strain>
    </source>
</reference>
<dbReference type="Proteomes" id="UP000051790">
    <property type="component" value="Unassembled WGS sequence"/>
</dbReference>
<feature type="chain" id="PRO_5006409268" evidence="4">
    <location>
        <begin position="29"/>
        <end position="418"/>
    </location>
</feature>
<evidence type="ECO:0000313" key="6">
    <source>
        <dbReference type="Proteomes" id="UP000051790"/>
    </source>
</evidence>
<comment type="caution">
    <text evidence="5">The sequence shown here is derived from an EMBL/GenBank/DDBJ whole genome shotgun (WGS) entry which is preliminary data.</text>
</comment>
<evidence type="ECO:0000256" key="2">
    <source>
        <dbReference type="ARBA" id="ARBA00022448"/>
    </source>
</evidence>
<keyword evidence="5" id="KW-0762">Sugar transport</keyword>
<evidence type="ECO:0000256" key="1">
    <source>
        <dbReference type="ARBA" id="ARBA00008520"/>
    </source>
</evidence>
<dbReference type="PROSITE" id="PS51257">
    <property type="entry name" value="PROKAR_LIPOPROTEIN"/>
    <property type="match status" value="1"/>
</dbReference>
<comment type="similarity">
    <text evidence="1">Belongs to the bacterial solute-binding protein 1 family.</text>
</comment>
<sequence>MGKMKLGFGLGVLAAGMLAISGCSSTSAAKKSTAKPVTITYWHRMTGSWNTAQQKMIKDFNASQSKYKVVAQSMGSYDALQQKIMAAAKSKTLPTMAQAPNTNIGDYAKTGLITPFKLSQKTLAQVYPSFLAGGQYQDKQYGLPYSVSTQVLFVNTDLVKQYHLTIPKTWNDVEKMGPALAKSGVATIALDASYDVALESMAHEAGSPLITPARKANLDSAKTLAQVDRLLSMRKAGILSTAGSDGYFSTAFFNKKAVFGIASSASIPVIQQQAPKSMHWTTAQIPSVNDSHQGVLNGNYNVVFKSASKAQLAGAEAFQKFLLKPKQAAYWAEKSGYVPVTPAAVQSDDYQSFLADNAGFKAAVKASEDSFASTVFAGYGDYRNALLDTVDSTLTKNVAGDTAFKALQAKTEKILADN</sequence>
<dbReference type="GO" id="GO:0042956">
    <property type="term" value="P:maltodextrin transmembrane transport"/>
    <property type="evidence" value="ECO:0007669"/>
    <property type="project" value="TreeGrafter"/>
</dbReference>
<dbReference type="SUPFAM" id="SSF53850">
    <property type="entry name" value="Periplasmic binding protein-like II"/>
    <property type="match status" value="1"/>
</dbReference>
<gene>
    <name evidence="5" type="ORF">FD01_GL002684</name>
</gene>
<keyword evidence="6" id="KW-1185">Reference proteome</keyword>
<keyword evidence="2" id="KW-0813">Transport</keyword>
<dbReference type="Gene3D" id="3.40.190.10">
    <property type="entry name" value="Periplasmic binding protein-like II"/>
    <property type="match status" value="2"/>
</dbReference>
<dbReference type="GO" id="GO:0015768">
    <property type="term" value="P:maltose transport"/>
    <property type="evidence" value="ECO:0007669"/>
    <property type="project" value="TreeGrafter"/>
</dbReference>
<dbReference type="OrthoDB" id="9795467at2"/>
<name>A0A0R1Q7R9_9LACO</name>
<dbReference type="EMBL" id="AZEU01000305">
    <property type="protein sequence ID" value="KRL38964.1"/>
    <property type="molecule type" value="Genomic_DNA"/>
</dbReference>
<evidence type="ECO:0000256" key="3">
    <source>
        <dbReference type="ARBA" id="ARBA00022729"/>
    </source>
</evidence>
<evidence type="ECO:0000256" key="4">
    <source>
        <dbReference type="SAM" id="SignalP"/>
    </source>
</evidence>
<dbReference type="Pfam" id="PF13416">
    <property type="entry name" value="SBP_bac_8"/>
    <property type="match status" value="1"/>
</dbReference>
<dbReference type="PATRIC" id="fig|1423769.4.peg.2893"/>
<dbReference type="AlphaFoldDB" id="A0A0R1Q7R9"/>
<accession>A0A0R1Q7R9</accession>